<evidence type="ECO:0000313" key="2">
    <source>
        <dbReference type="EMBL" id="SEE69874.1"/>
    </source>
</evidence>
<name>A0A1H5KYT9_9MICO</name>
<reference evidence="3" key="1">
    <citation type="submission" date="2016-10" db="EMBL/GenBank/DDBJ databases">
        <authorList>
            <person name="Varghese N."/>
            <person name="Submissions S."/>
        </authorList>
    </citation>
    <scope>NUCLEOTIDE SEQUENCE [LARGE SCALE GENOMIC DNA]</scope>
    <source>
        <strain evidence="3">DSM 21368</strain>
    </source>
</reference>
<sequence>MNRIRQVALAATALVTAGALVACSQSGENGTDGSGADDGASLTLWARGNSMPDDLEGILAEEFGDYTIEFENIPDIEDKMRAALRSGSGLPDVVVFGGGTRQFFSVADQFIDLTEQAETTDSVEWALDLARTEDGQQLALPTDIGPYGFFYRADVLESLGYPSEPDEVAAEIDSWEAYRDLASEAAAEGVYVCDHAGQVHETRLNQNGYGYFALEDGEEVNIVDSPVSHDSFVFAADLAQDGLCADAEPYTPEFNAALTQEQVVGFVGPAWQDGLIRSAGEQQAGQWRVTRLPGGPAASGGSFVAALAESEHPDAAAEVAGFIGGAEFQTASYLDKGLFPGSLGVAEDPEASAPQDFYGGQNTLGLLMEMAEGAPITYRGVDSSTVGAQFYVALTDIASTGDDPEQVYASLVEQSAGL</sequence>
<dbReference type="Proteomes" id="UP000199220">
    <property type="component" value="Unassembled WGS sequence"/>
</dbReference>
<proteinExistence type="predicted"/>
<gene>
    <name evidence="2" type="ORF">SAMN04488554_2518</name>
</gene>
<keyword evidence="1" id="KW-0732">Signal</keyword>
<dbReference type="OrthoDB" id="3226017at2"/>
<dbReference type="InterPro" id="IPR050490">
    <property type="entry name" value="Bact_solute-bd_prot1"/>
</dbReference>
<feature type="signal peptide" evidence="1">
    <location>
        <begin position="1"/>
        <end position="21"/>
    </location>
</feature>
<dbReference type="AlphaFoldDB" id="A0A1H5KYT9"/>
<evidence type="ECO:0000313" key="3">
    <source>
        <dbReference type="Proteomes" id="UP000199220"/>
    </source>
</evidence>
<dbReference type="InterPro" id="IPR006059">
    <property type="entry name" value="SBP"/>
</dbReference>
<organism evidence="2 3">
    <name type="scientific">Ruania alba</name>
    <dbReference type="NCBI Taxonomy" id="648782"/>
    <lineage>
        <taxon>Bacteria</taxon>
        <taxon>Bacillati</taxon>
        <taxon>Actinomycetota</taxon>
        <taxon>Actinomycetes</taxon>
        <taxon>Micrococcales</taxon>
        <taxon>Ruaniaceae</taxon>
        <taxon>Ruania</taxon>
    </lineage>
</organism>
<dbReference type="EMBL" id="FNTX01000002">
    <property type="protein sequence ID" value="SEE69874.1"/>
    <property type="molecule type" value="Genomic_DNA"/>
</dbReference>
<feature type="chain" id="PRO_5038705508" evidence="1">
    <location>
        <begin position="22"/>
        <end position="418"/>
    </location>
</feature>
<dbReference type="PANTHER" id="PTHR43649:SF32">
    <property type="entry name" value="SUGAR BINDING SECRETED PROTEIN"/>
    <property type="match status" value="1"/>
</dbReference>
<dbReference type="Pfam" id="PF13416">
    <property type="entry name" value="SBP_bac_8"/>
    <property type="match status" value="1"/>
</dbReference>
<keyword evidence="3" id="KW-1185">Reference proteome</keyword>
<dbReference type="PANTHER" id="PTHR43649">
    <property type="entry name" value="ARABINOSE-BINDING PROTEIN-RELATED"/>
    <property type="match status" value="1"/>
</dbReference>
<dbReference type="STRING" id="648782.SAMN04488554_2518"/>
<dbReference type="Gene3D" id="3.40.190.10">
    <property type="entry name" value="Periplasmic binding protein-like II"/>
    <property type="match status" value="1"/>
</dbReference>
<accession>A0A1H5KYT9</accession>
<dbReference type="RefSeq" id="WP_089773465.1">
    <property type="nucleotide sequence ID" value="NZ_FNTX01000002.1"/>
</dbReference>
<protein>
    <submittedName>
        <fullName evidence="2">Carbohydrate ABC transporter substrate-binding protein, CUT1 family</fullName>
    </submittedName>
</protein>
<evidence type="ECO:0000256" key="1">
    <source>
        <dbReference type="SAM" id="SignalP"/>
    </source>
</evidence>
<dbReference type="SUPFAM" id="SSF53850">
    <property type="entry name" value="Periplasmic binding protein-like II"/>
    <property type="match status" value="1"/>
</dbReference>
<dbReference type="PROSITE" id="PS51257">
    <property type="entry name" value="PROKAR_LIPOPROTEIN"/>
    <property type="match status" value="1"/>
</dbReference>